<dbReference type="Gene3D" id="2.30.30.40">
    <property type="entry name" value="SH3 Domains"/>
    <property type="match status" value="1"/>
</dbReference>
<dbReference type="GO" id="GO:0005929">
    <property type="term" value="C:cilium"/>
    <property type="evidence" value="ECO:0007669"/>
    <property type="project" value="TreeGrafter"/>
</dbReference>
<dbReference type="EMBL" id="CAIIXF020000008">
    <property type="protein sequence ID" value="CAH1792183.1"/>
    <property type="molecule type" value="Genomic_DNA"/>
</dbReference>
<organism evidence="2 3">
    <name type="scientific">Owenia fusiformis</name>
    <name type="common">Polychaete worm</name>
    <dbReference type="NCBI Taxonomy" id="6347"/>
    <lineage>
        <taxon>Eukaryota</taxon>
        <taxon>Metazoa</taxon>
        <taxon>Spiralia</taxon>
        <taxon>Lophotrochozoa</taxon>
        <taxon>Annelida</taxon>
        <taxon>Polychaeta</taxon>
        <taxon>Sedentaria</taxon>
        <taxon>Canalipalpata</taxon>
        <taxon>Sabellida</taxon>
        <taxon>Oweniida</taxon>
        <taxon>Oweniidae</taxon>
        <taxon>Owenia</taxon>
    </lineage>
</organism>
<feature type="compositionally biased region" description="Acidic residues" evidence="1">
    <location>
        <begin position="127"/>
        <end position="186"/>
    </location>
</feature>
<feature type="compositionally biased region" description="Basic and acidic residues" evidence="1">
    <location>
        <begin position="98"/>
        <end position="109"/>
    </location>
</feature>
<protein>
    <submittedName>
        <fullName evidence="2">Uncharacterized protein</fullName>
    </submittedName>
</protein>
<evidence type="ECO:0000313" key="3">
    <source>
        <dbReference type="Proteomes" id="UP000749559"/>
    </source>
</evidence>
<dbReference type="Proteomes" id="UP000749559">
    <property type="component" value="Unassembled WGS sequence"/>
</dbReference>
<proteinExistence type="predicted"/>
<gene>
    <name evidence="2" type="ORF">OFUS_LOCUS17194</name>
</gene>
<dbReference type="OrthoDB" id="5340910at2759"/>
<dbReference type="GO" id="GO:0005737">
    <property type="term" value="C:cytoplasm"/>
    <property type="evidence" value="ECO:0007669"/>
    <property type="project" value="TreeGrafter"/>
</dbReference>
<dbReference type="SUPFAM" id="SSF50044">
    <property type="entry name" value="SH3-domain"/>
    <property type="match status" value="1"/>
</dbReference>
<evidence type="ECO:0000256" key="1">
    <source>
        <dbReference type="SAM" id="MobiDB-lite"/>
    </source>
</evidence>
<sequence>MPKKNQGPLELVQLEAGELLKEVDILAEESQVNLEDSTIKNRSKKLKELFQTCNECNKTAENLLKRAQELKKGDEPKKVSDFEKKQKAEIKKIEGIKETLKKLNDKLEPDEVEESYFRKVKKKGVGDGEESEITEEDDEEYTDEEDDEDLEEDEESEEDDDEYDSEEEDDEEDEEGEDDEDEELEGGDTTAEYTIQQYEALDDFEAEEDDDLSFKKGETLTVVELREDGWLVAENSKGKQGMVPITFLKEINPLRDVQSPESDEEETELKGSQSGKFLWKKVKAAVKETSATDVLQAMGAVPPGFRQTTLGKLYRESKYTMQNYLVPKLSHSCVSFKDLFYDAHNMRIRGRNPRVQKVLTLVNCRQIPLPGAGVDIVGRHVRLCLFDGQTVLSNIHTIKSIGVDKEQKQWNFNAKLTDNMKSLEYAEMFARTSSTESNIGILMELCISYMRKNTNEHSDMSCGWVHLPFFDEHGAPLQNKNYDLVVNGGTPYEKGVDLDPAISRKASTGRFKQMLMGNKQPKMTIKVAAPTKEQKDMLDTLPDVLVGNMALAQFTSFYRQILADCLIRDSTDPQAADRLHNPLLATFPQVIEQPDIMDALRTMWLEKLKSTKRAERGTRRDSSSSRRDVEILKEQFTRVYMDTAYPLLHLVTMPTYILCHPETEEARQIEINKLLKTVRTKNIVAALLSADNTYTPFDMRELSFDILGPFCNTK</sequence>
<dbReference type="SMART" id="SM00326">
    <property type="entry name" value="SH3"/>
    <property type="match status" value="1"/>
</dbReference>
<dbReference type="InterPro" id="IPR036028">
    <property type="entry name" value="SH3-like_dom_sf"/>
</dbReference>
<accession>A0A8J1U2S9</accession>
<dbReference type="Pfam" id="PF00018">
    <property type="entry name" value="SH3_1"/>
    <property type="match status" value="1"/>
</dbReference>
<feature type="compositionally biased region" description="Acidic residues" evidence="1">
    <location>
        <begin position="200"/>
        <end position="209"/>
    </location>
</feature>
<dbReference type="InterPro" id="IPR039687">
    <property type="entry name" value="NPHP1"/>
</dbReference>
<comment type="caution">
    <text evidence="2">The sequence shown here is derived from an EMBL/GenBank/DDBJ whole genome shotgun (WGS) entry which is preliminary data.</text>
</comment>
<dbReference type="PRINTS" id="PR00452">
    <property type="entry name" value="SH3DOMAIN"/>
</dbReference>
<dbReference type="PANTHER" id="PTHR15176:SF1">
    <property type="entry name" value="NEPHROCYSTIN-1"/>
    <property type="match status" value="1"/>
</dbReference>
<dbReference type="InterPro" id="IPR001452">
    <property type="entry name" value="SH3_domain"/>
</dbReference>
<dbReference type="GO" id="GO:0090251">
    <property type="term" value="P:protein localization involved in establishment of planar polarity"/>
    <property type="evidence" value="ECO:0007669"/>
    <property type="project" value="TreeGrafter"/>
</dbReference>
<dbReference type="AlphaFoldDB" id="A0A8J1U2S9"/>
<evidence type="ECO:0000313" key="2">
    <source>
        <dbReference type="EMBL" id="CAH1792183.1"/>
    </source>
</evidence>
<feature type="region of interest" description="Disordered" evidence="1">
    <location>
        <begin position="98"/>
        <end position="209"/>
    </location>
</feature>
<dbReference type="PROSITE" id="PS50002">
    <property type="entry name" value="SH3"/>
    <property type="match status" value="1"/>
</dbReference>
<name>A0A8J1U2S9_OWEFU</name>
<dbReference type="PANTHER" id="PTHR15176">
    <property type="entry name" value="NEPHROCYSTIN"/>
    <property type="match status" value="1"/>
</dbReference>
<keyword evidence="3" id="KW-1185">Reference proteome</keyword>
<reference evidence="2" key="1">
    <citation type="submission" date="2022-03" db="EMBL/GenBank/DDBJ databases">
        <authorList>
            <person name="Martin C."/>
        </authorList>
    </citation>
    <scope>NUCLEOTIDE SEQUENCE</scope>
</reference>